<keyword evidence="3" id="KW-0201">Cytochrome c-type biogenesis</keyword>
<keyword evidence="5" id="KW-0676">Redox-active center</keyword>
<evidence type="ECO:0000256" key="5">
    <source>
        <dbReference type="ARBA" id="ARBA00023284"/>
    </source>
</evidence>
<evidence type="ECO:0000313" key="7">
    <source>
        <dbReference type="EMBL" id="OOZ39038.1"/>
    </source>
</evidence>
<dbReference type="GO" id="GO:0017004">
    <property type="term" value="P:cytochrome complex assembly"/>
    <property type="evidence" value="ECO:0007669"/>
    <property type="project" value="UniProtKB-KW"/>
</dbReference>
<dbReference type="InterPro" id="IPR013740">
    <property type="entry name" value="Redoxin"/>
</dbReference>
<protein>
    <submittedName>
        <fullName evidence="7">Thiol:disulfide interchange protein</fullName>
    </submittedName>
</protein>
<name>A0A1T2L1Q2_9GAMM</name>
<comment type="similarity">
    <text evidence="2">Belongs to the thioredoxin family. DsbE subfamily.</text>
</comment>
<evidence type="ECO:0000256" key="2">
    <source>
        <dbReference type="ARBA" id="ARBA00007758"/>
    </source>
</evidence>
<dbReference type="PANTHER" id="PTHR42852:SF6">
    <property type="entry name" value="THIOL:DISULFIDE INTERCHANGE PROTEIN DSBE"/>
    <property type="match status" value="1"/>
</dbReference>
<evidence type="ECO:0000313" key="8">
    <source>
        <dbReference type="Proteomes" id="UP000191110"/>
    </source>
</evidence>
<dbReference type="OrthoDB" id="9799347at2"/>
<organism evidence="7 8">
    <name type="scientific">Solemya pervernicosa gill symbiont</name>
    <dbReference type="NCBI Taxonomy" id="642797"/>
    <lineage>
        <taxon>Bacteria</taxon>
        <taxon>Pseudomonadati</taxon>
        <taxon>Pseudomonadota</taxon>
        <taxon>Gammaproteobacteria</taxon>
        <taxon>sulfur-oxidizing symbionts</taxon>
    </lineage>
</organism>
<evidence type="ECO:0000256" key="4">
    <source>
        <dbReference type="ARBA" id="ARBA00023157"/>
    </source>
</evidence>
<dbReference type="EMBL" id="MPRL01000063">
    <property type="protein sequence ID" value="OOZ39038.1"/>
    <property type="molecule type" value="Genomic_DNA"/>
</dbReference>
<keyword evidence="4" id="KW-1015">Disulfide bond</keyword>
<dbReference type="PROSITE" id="PS51352">
    <property type="entry name" value="THIOREDOXIN_2"/>
    <property type="match status" value="1"/>
</dbReference>
<dbReference type="SUPFAM" id="SSF52833">
    <property type="entry name" value="Thioredoxin-like"/>
    <property type="match status" value="1"/>
</dbReference>
<reference evidence="7 8" key="1">
    <citation type="submission" date="2016-11" db="EMBL/GenBank/DDBJ databases">
        <title>Mixed transmission modes and dynamic genome evolution in an obligate animal-bacterial symbiosis.</title>
        <authorList>
            <person name="Russell S.L."/>
            <person name="Corbett-Detig R.B."/>
            <person name="Cavanaugh C.M."/>
        </authorList>
    </citation>
    <scope>NUCLEOTIDE SEQUENCE [LARGE SCALE GENOMIC DNA]</scope>
    <source>
        <strain evidence="7">Sveles-Q1</strain>
    </source>
</reference>
<sequence>MARFLLPLGIFILLVALFAVGLTLDPKKVPSPLINKTAPAFDLPRLKQPEARLSQADLSKGVTLFNVWASWCVACRQEHPFLVELAREGVPIYGLNYKDERADGINWLKRLGDPYIASGFDKKGQVGIDWGVYGVPETFIVDRKGMIRYKHIGPINSTDWEETILPMIKKLEAES</sequence>
<dbReference type="GO" id="GO:0030288">
    <property type="term" value="C:outer membrane-bounded periplasmic space"/>
    <property type="evidence" value="ECO:0007669"/>
    <property type="project" value="InterPro"/>
</dbReference>
<dbReference type="InterPro" id="IPR036249">
    <property type="entry name" value="Thioredoxin-like_sf"/>
</dbReference>
<comment type="caution">
    <text evidence="7">The sequence shown here is derived from an EMBL/GenBank/DDBJ whole genome shotgun (WGS) entry which is preliminary data.</text>
</comment>
<dbReference type="NCBIfam" id="TIGR00385">
    <property type="entry name" value="dsbE"/>
    <property type="match status" value="1"/>
</dbReference>
<dbReference type="GO" id="GO:0005886">
    <property type="term" value="C:plasma membrane"/>
    <property type="evidence" value="ECO:0007669"/>
    <property type="project" value="UniProtKB-SubCell"/>
</dbReference>
<dbReference type="RefSeq" id="WP_078484555.1">
    <property type="nucleotide sequence ID" value="NZ_MPRL01000063.1"/>
</dbReference>
<dbReference type="InterPro" id="IPR013766">
    <property type="entry name" value="Thioredoxin_domain"/>
</dbReference>
<dbReference type="AlphaFoldDB" id="A0A1T2L1Q2"/>
<dbReference type="GO" id="GO:0015036">
    <property type="term" value="F:disulfide oxidoreductase activity"/>
    <property type="evidence" value="ECO:0007669"/>
    <property type="project" value="InterPro"/>
</dbReference>
<evidence type="ECO:0000259" key="6">
    <source>
        <dbReference type="PROSITE" id="PS51352"/>
    </source>
</evidence>
<gene>
    <name evidence="7" type="ORF">BOW53_13185</name>
</gene>
<dbReference type="CDD" id="cd03010">
    <property type="entry name" value="TlpA_like_DsbE"/>
    <property type="match status" value="1"/>
</dbReference>
<dbReference type="InterPro" id="IPR050553">
    <property type="entry name" value="Thioredoxin_ResA/DsbE_sf"/>
</dbReference>
<accession>A0A1T2L1Q2</accession>
<proteinExistence type="inferred from homology"/>
<dbReference type="InterPro" id="IPR004799">
    <property type="entry name" value="Periplasmic_diS_OxRdtase_DsbE"/>
</dbReference>
<keyword evidence="8" id="KW-1185">Reference proteome</keyword>
<dbReference type="Gene3D" id="3.40.30.10">
    <property type="entry name" value="Glutaredoxin"/>
    <property type="match status" value="1"/>
</dbReference>
<dbReference type="PANTHER" id="PTHR42852">
    <property type="entry name" value="THIOL:DISULFIDE INTERCHANGE PROTEIN DSBE"/>
    <property type="match status" value="1"/>
</dbReference>
<evidence type="ECO:0000256" key="3">
    <source>
        <dbReference type="ARBA" id="ARBA00022748"/>
    </source>
</evidence>
<dbReference type="Pfam" id="PF08534">
    <property type="entry name" value="Redoxin"/>
    <property type="match status" value="1"/>
</dbReference>
<evidence type="ECO:0000256" key="1">
    <source>
        <dbReference type="ARBA" id="ARBA00004383"/>
    </source>
</evidence>
<dbReference type="Proteomes" id="UP000191110">
    <property type="component" value="Unassembled WGS sequence"/>
</dbReference>
<feature type="domain" description="Thioredoxin" evidence="6">
    <location>
        <begin position="32"/>
        <end position="173"/>
    </location>
</feature>
<comment type="subcellular location">
    <subcellularLocation>
        <location evidence="1">Cell inner membrane</location>
        <topology evidence="1">Single-pass membrane protein</topology>
        <orientation evidence="1">Periplasmic side</orientation>
    </subcellularLocation>
</comment>